<gene>
    <name evidence="1" type="ORF">F6J89_12580</name>
</gene>
<dbReference type="AlphaFoldDB" id="A0A6B3N9U7"/>
<organism evidence="1">
    <name type="scientific">Symploca sp. SIO1C4</name>
    <dbReference type="NCBI Taxonomy" id="2607765"/>
    <lineage>
        <taxon>Bacteria</taxon>
        <taxon>Bacillati</taxon>
        <taxon>Cyanobacteriota</taxon>
        <taxon>Cyanophyceae</taxon>
        <taxon>Coleofasciculales</taxon>
        <taxon>Coleofasciculaceae</taxon>
        <taxon>Symploca</taxon>
    </lineage>
</organism>
<name>A0A6B3N9U7_9CYAN</name>
<evidence type="ECO:0000313" key="1">
    <source>
        <dbReference type="EMBL" id="NER28437.1"/>
    </source>
</evidence>
<accession>A0A6B3N9U7</accession>
<comment type="caution">
    <text evidence="1">The sequence shown here is derived from an EMBL/GenBank/DDBJ whole genome shotgun (WGS) entry which is preliminary data.</text>
</comment>
<reference evidence="1" key="1">
    <citation type="submission" date="2019-11" db="EMBL/GenBank/DDBJ databases">
        <title>Genomic insights into an expanded diversity of filamentous marine cyanobacteria reveals the extraordinary biosynthetic potential of Moorea and Okeania.</title>
        <authorList>
            <person name="Ferreira Leao T."/>
            <person name="Wang M."/>
            <person name="Moss N."/>
            <person name="Da Silva R."/>
            <person name="Sanders J."/>
            <person name="Nurk S."/>
            <person name="Gurevich A."/>
            <person name="Humphrey G."/>
            <person name="Reher R."/>
            <person name="Zhu Q."/>
            <person name="Belda-Ferre P."/>
            <person name="Glukhov E."/>
            <person name="Rex R."/>
            <person name="Dorrestein P.C."/>
            <person name="Knight R."/>
            <person name="Pevzner P."/>
            <person name="Gerwick W.H."/>
            <person name="Gerwick L."/>
        </authorList>
    </citation>
    <scope>NUCLEOTIDE SEQUENCE</scope>
    <source>
        <strain evidence="1">SIO1C4</strain>
    </source>
</reference>
<protein>
    <submittedName>
        <fullName evidence="1">Uncharacterized protein</fullName>
    </submittedName>
</protein>
<dbReference type="EMBL" id="JAAHFQ010000213">
    <property type="protein sequence ID" value="NER28437.1"/>
    <property type="molecule type" value="Genomic_DNA"/>
</dbReference>
<proteinExistence type="predicted"/>
<sequence>MTSLFRRLQPAAKFRISKRQVARFLRIPESLIVKIEFWFCVLFVHRRDRGGQFVSYRQLQQWQNAVACQLQKCSTWQEIKHLWSAIQNDYKKHEKQYNDSVLPFLEGIKIDILPSLKARDS</sequence>